<evidence type="ECO:0000313" key="3">
    <source>
        <dbReference type="Proteomes" id="UP000006320"/>
    </source>
</evidence>
<dbReference type="RefSeq" id="WP_007984728.1">
    <property type="nucleotide sequence ID" value="NZ_BAEM01000007.1"/>
</dbReference>
<proteinExistence type="predicted"/>
<reference evidence="2 3" key="1">
    <citation type="journal article" date="2017" name="Antonie Van Leeuwenhoek">
        <title>Rhizobium rhizosphaerae sp. nov., a novel species isolated from rice rhizosphere.</title>
        <authorList>
            <person name="Zhao J.J."/>
            <person name="Zhang J."/>
            <person name="Zhang R.J."/>
            <person name="Zhang C.W."/>
            <person name="Yin H.Q."/>
            <person name="Zhang X.X."/>
        </authorList>
    </citation>
    <scope>NUCLEOTIDE SEQUENCE [LARGE SCALE GENOMIC DNA]</scope>
    <source>
        <strain evidence="2 3">S18K6</strain>
    </source>
</reference>
<keyword evidence="1" id="KW-0472">Membrane</keyword>
<feature type="transmembrane region" description="Helical" evidence="1">
    <location>
        <begin position="590"/>
        <end position="617"/>
    </location>
</feature>
<comment type="caution">
    <text evidence="2">The sequence shown here is derived from an EMBL/GenBank/DDBJ whole genome shotgun (WGS) entry which is preliminary data.</text>
</comment>
<accession>A0AAV3UTI8</accession>
<organism evidence="2 3">
    <name type="scientific">Paraglaciecola chathamensis S18K6</name>
    <dbReference type="NCBI Taxonomy" id="1127672"/>
    <lineage>
        <taxon>Bacteria</taxon>
        <taxon>Pseudomonadati</taxon>
        <taxon>Pseudomonadota</taxon>
        <taxon>Gammaproteobacteria</taxon>
        <taxon>Alteromonadales</taxon>
        <taxon>Alteromonadaceae</taxon>
        <taxon>Paraglaciecola</taxon>
    </lineage>
</organism>
<evidence type="ECO:0000256" key="1">
    <source>
        <dbReference type="SAM" id="Phobius"/>
    </source>
</evidence>
<dbReference type="EMBL" id="BAEM01000007">
    <property type="protein sequence ID" value="GAC08513.1"/>
    <property type="molecule type" value="Genomic_DNA"/>
</dbReference>
<keyword evidence="1" id="KW-1133">Transmembrane helix</keyword>
<protein>
    <submittedName>
        <fullName evidence="2">Uncharacterized protein</fullName>
    </submittedName>
</protein>
<name>A0AAV3UTI8_9ALTE</name>
<feature type="transmembrane region" description="Helical" evidence="1">
    <location>
        <begin position="554"/>
        <end position="578"/>
    </location>
</feature>
<dbReference type="AlphaFoldDB" id="A0AAV3UTI8"/>
<dbReference type="Proteomes" id="UP000006320">
    <property type="component" value="Unassembled WGS sequence"/>
</dbReference>
<keyword evidence="1" id="KW-0812">Transmembrane</keyword>
<evidence type="ECO:0000313" key="2">
    <source>
        <dbReference type="EMBL" id="GAC08513.1"/>
    </source>
</evidence>
<gene>
    <name evidence="2" type="ORF">GCHA_0550</name>
</gene>
<sequence>MSAIVNLALLESLKAHDFKDEIDLYIPFLANTILQIDEIPFNAAALAKQFKQKFGFKPPEAVIKVLLVRAKKKGLVRLENHLYVPLPKALAPYREIYDSNREKLQVAIDSVIADLVGYAKEQFDKQISPERAEGLLLNFIEKNVSSLITHKSPKQRKEHAIKNEAYVIASYIASVSKSNSRNWEGIQTLLKGVVLANYLFFADKTAESLAKRKYSNLSVYLDTPLIIAYLGFSGNLSQTVVKELISLLSKLEVKIFIFDRTLREIESLFDAWIRDFRKGNTDNFNPSTLHLLISKGHDAASLETKQALIETELKENGIQVKYGANLDHNYVCDENGLEEHLKKNKAVSQAKNGIEHDVICISRVHNYRKGKAVRSLSDTFSVFVTPNTSLIKYANSYLSHDIGTGIPVVISETWLTTIFWLKHQDAYGDLPTQSLVSHAYSTLNKADSVWENFLFRFKKLSTEGIISDETVQQVRYHKNLLKEVNDYSVEIGDDFSDENVLEIVNRVNEKNAQVKQEAVSKAVKIVEDKHKRSEAQLKLVASKVSRIESGIEKVASWIAALFTIVLISFFGLGAYYSLIGVSLIGGNSSIALLIASLITISMHFLGAIWGVTFTSIFKKLSKLISEKLTSMILEEIPSDKERLEPVIKPTGSE</sequence>